<feature type="active site" evidence="2">
    <location>
        <position position="66"/>
    </location>
</feature>
<feature type="signal peptide" evidence="3">
    <location>
        <begin position="1"/>
        <end position="23"/>
    </location>
</feature>
<keyword evidence="3" id="KW-0732">Signal</keyword>
<accession>A0A1D8NMS3</accession>
<dbReference type="EMBL" id="KZ857332">
    <property type="protein sequence ID" value="RDW26729.1"/>
    <property type="molecule type" value="Genomic_DNA"/>
</dbReference>
<dbReference type="SUPFAM" id="SSF50630">
    <property type="entry name" value="Acid proteases"/>
    <property type="match status" value="1"/>
</dbReference>
<dbReference type="Pfam" id="PF00026">
    <property type="entry name" value="Asp"/>
    <property type="match status" value="1"/>
</dbReference>
<dbReference type="Gene3D" id="2.40.70.10">
    <property type="entry name" value="Acid Proteases"/>
    <property type="match status" value="2"/>
</dbReference>
<evidence type="ECO:0000259" key="4">
    <source>
        <dbReference type="PROSITE" id="PS51767"/>
    </source>
</evidence>
<organism evidence="5 7">
    <name type="scientific">Yarrowia lipolytica</name>
    <name type="common">Candida lipolytica</name>
    <dbReference type="NCBI Taxonomy" id="4952"/>
    <lineage>
        <taxon>Eukaryota</taxon>
        <taxon>Fungi</taxon>
        <taxon>Dikarya</taxon>
        <taxon>Ascomycota</taxon>
        <taxon>Saccharomycotina</taxon>
        <taxon>Dipodascomycetes</taxon>
        <taxon>Dipodascales</taxon>
        <taxon>Dipodascales incertae sedis</taxon>
        <taxon>Yarrowia</taxon>
    </lineage>
</organism>
<dbReference type="AlphaFoldDB" id="A0A1D8NMS3"/>
<reference evidence="5 7" key="1">
    <citation type="journal article" date="2016" name="PLoS ONE">
        <title>Sequence Assembly of Yarrowia lipolytica Strain W29/CLIB89 Shows Transposable Element Diversity.</title>
        <authorList>
            <person name="Magnan C."/>
            <person name="Yu J."/>
            <person name="Chang I."/>
            <person name="Jahn E."/>
            <person name="Kanomata Y."/>
            <person name="Wu J."/>
            <person name="Zeller M."/>
            <person name="Oakes M."/>
            <person name="Baldi P."/>
            <person name="Sandmeyer S."/>
        </authorList>
    </citation>
    <scope>NUCLEOTIDE SEQUENCE [LARGE SCALE GENOMIC DNA]</scope>
    <source>
        <strain evidence="5">CLIB89</strain>
        <strain evidence="7">CLIB89(W29)</strain>
    </source>
</reference>
<dbReference type="InterPro" id="IPR021109">
    <property type="entry name" value="Peptidase_aspartic_dom_sf"/>
</dbReference>
<evidence type="ECO:0000256" key="2">
    <source>
        <dbReference type="PIRSR" id="PIRSR601461-1"/>
    </source>
</evidence>
<proteinExistence type="inferred from homology"/>
<dbReference type="GeneID" id="2908338"/>
<dbReference type="PANTHER" id="PTHR47966">
    <property type="entry name" value="BETA-SITE APP-CLEAVING ENZYME, ISOFORM A-RELATED"/>
    <property type="match status" value="1"/>
</dbReference>
<evidence type="ECO:0000256" key="1">
    <source>
        <dbReference type="ARBA" id="ARBA00007447"/>
    </source>
</evidence>
<dbReference type="OrthoDB" id="4080602at2759"/>
<feature type="chain" id="PRO_5033739737" evidence="3">
    <location>
        <begin position="24"/>
        <end position="388"/>
    </location>
</feature>
<dbReference type="RefSeq" id="XP_505194.1">
    <property type="nucleotide sequence ID" value="XM_505194.1"/>
</dbReference>
<dbReference type="Proteomes" id="UP000256601">
    <property type="component" value="Unassembled WGS sequence"/>
</dbReference>
<comment type="similarity">
    <text evidence="1">Belongs to the peptidase A1 family.</text>
</comment>
<dbReference type="EMBL" id="CP017558">
    <property type="protein sequence ID" value="AOW06893.1"/>
    <property type="molecule type" value="Genomic_DNA"/>
</dbReference>
<dbReference type="GO" id="GO:0004190">
    <property type="term" value="F:aspartic-type endopeptidase activity"/>
    <property type="evidence" value="ECO:0007669"/>
    <property type="project" value="InterPro"/>
</dbReference>
<evidence type="ECO:0000313" key="7">
    <source>
        <dbReference type="Proteomes" id="UP000182444"/>
    </source>
</evidence>
<dbReference type="PANTHER" id="PTHR47966:SF51">
    <property type="entry name" value="BETA-SITE APP-CLEAVING ENZYME, ISOFORM A-RELATED"/>
    <property type="match status" value="1"/>
</dbReference>
<protein>
    <submittedName>
        <fullName evidence="6">Aspartic peptidase domain-containing protein</fullName>
    </submittedName>
</protein>
<dbReference type="KEGG" id="yli:2908338"/>
<feature type="active site" evidence="2">
    <location>
        <position position="265"/>
    </location>
</feature>
<dbReference type="PROSITE" id="PS51767">
    <property type="entry name" value="PEPTIDASE_A1"/>
    <property type="match status" value="1"/>
</dbReference>
<evidence type="ECO:0000313" key="5">
    <source>
        <dbReference type="EMBL" id="AOW06893.1"/>
    </source>
</evidence>
<dbReference type="VEuPathDB" id="FungiDB:YALI0_F09163g"/>
<dbReference type="CDD" id="cd05471">
    <property type="entry name" value="pepsin_like"/>
    <property type="match status" value="1"/>
</dbReference>
<evidence type="ECO:0000313" key="8">
    <source>
        <dbReference type="Proteomes" id="UP000256601"/>
    </source>
</evidence>
<dbReference type="VEuPathDB" id="FungiDB:YALI1_F12810g"/>
<feature type="domain" description="Peptidase A1" evidence="4">
    <location>
        <begin position="48"/>
        <end position="369"/>
    </location>
</feature>
<reference evidence="6 8" key="2">
    <citation type="submission" date="2018-07" db="EMBL/GenBank/DDBJ databases">
        <title>Draft Genome Assemblies for Five Robust Yarrowia lipolytica Strains Exhibiting High Lipid Production and Pentose Sugar Utilization and Sugar Alcohol Secretion from Undetoxified Lignocellulosic Biomass Hydrolysates.</title>
        <authorList>
            <consortium name="DOE Joint Genome Institute"/>
            <person name="Walker C."/>
            <person name="Ryu S."/>
            <person name="Na H."/>
            <person name="Zane M."/>
            <person name="LaButti K."/>
            <person name="Lipzen A."/>
            <person name="Haridas S."/>
            <person name="Barry K."/>
            <person name="Grigoriev I.V."/>
            <person name="Quarterman J."/>
            <person name="Slininger P."/>
            <person name="Dien B."/>
            <person name="Trinh C.T."/>
        </authorList>
    </citation>
    <scope>NUCLEOTIDE SEQUENCE [LARGE SCALE GENOMIC DNA]</scope>
    <source>
        <strain evidence="6 8">YB392</strain>
    </source>
</reference>
<evidence type="ECO:0000313" key="6">
    <source>
        <dbReference type="EMBL" id="RDW26729.1"/>
    </source>
</evidence>
<dbReference type="eggNOG" id="KOG1339">
    <property type="taxonomic scope" value="Eukaryota"/>
</dbReference>
<gene>
    <name evidence="6" type="ORF">B0I71DRAFT_29131</name>
    <name evidence="5" type="ORF">YALI1_F12810g</name>
</gene>
<dbReference type="GO" id="GO:0000324">
    <property type="term" value="C:fungal-type vacuole"/>
    <property type="evidence" value="ECO:0007669"/>
    <property type="project" value="TreeGrafter"/>
</dbReference>
<dbReference type="Proteomes" id="UP000182444">
    <property type="component" value="Chromosome 1F"/>
</dbReference>
<dbReference type="GO" id="GO:0051603">
    <property type="term" value="P:proteolysis involved in protein catabolic process"/>
    <property type="evidence" value="ECO:0007669"/>
    <property type="project" value="TreeGrafter"/>
</dbReference>
<dbReference type="InterPro" id="IPR034164">
    <property type="entry name" value="Pepsin-like_dom"/>
</dbReference>
<evidence type="ECO:0000256" key="3">
    <source>
        <dbReference type="SAM" id="SignalP"/>
    </source>
</evidence>
<sequence>MKLPTLALAAAAVAAPLVAPVEQFSLPTQKGNGYLIVNVDRLSVRFPYGVEFSIGTPAQRFKGVFDTGSERLQMNGASDSRCQADNDYVCLGGVYNPADSSTWKYDTNGTGTWGGQGAEGTDTLTLGFKKDECDFFQGGDIVSIPGYGIYNSNDTAGWDSPIFGLSKILYPEEGYKNLPYWLKEQGIAKRQAFSLYSEAPIELDSAATKNVRTQCIFGGIDHSKYEGPLVKLPLVSETQYSVRINTMTIGGVVQPSENARNLTLDTGVNDIRFLSNETSEWISQKYGTHTYNGTQWDIACDAEFDINYEFEGGVSIPVNFKQFVQHNPNGVCNIGIEIGDNQTDTIAGASFISRAYVVYDNDYPFLHLAKRKYGYSKPNIEVITGEIS</sequence>
<dbReference type="PRINTS" id="PR00792">
    <property type="entry name" value="PEPSIN"/>
</dbReference>
<name>A0A1D8NMS3_YARLL</name>
<dbReference type="InterPro" id="IPR033121">
    <property type="entry name" value="PEPTIDASE_A1"/>
</dbReference>
<dbReference type="InterPro" id="IPR001461">
    <property type="entry name" value="Aspartic_peptidase_A1"/>
</dbReference>